<keyword evidence="1" id="KW-1133">Transmembrane helix</keyword>
<keyword evidence="1" id="KW-0812">Transmembrane</keyword>
<dbReference type="Proteomes" id="UP000321367">
    <property type="component" value="Unassembled WGS sequence"/>
</dbReference>
<feature type="transmembrane region" description="Helical" evidence="1">
    <location>
        <begin position="30"/>
        <end position="49"/>
    </location>
</feature>
<dbReference type="AlphaFoldDB" id="A0A5C6ZRP1"/>
<name>A0A5C6ZRP1_9FLAO</name>
<sequence>MIAILQDTSQEGGKAYDLGYEIGYFVGDNFYLLLAIVLISLAIFLIMLFKKNKKRNPVS</sequence>
<accession>A0A5C6ZRP1</accession>
<dbReference type="RefSeq" id="WP_146932511.1">
    <property type="nucleotide sequence ID" value="NZ_CBCSHZ010000013.1"/>
</dbReference>
<gene>
    <name evidence="2" type="ORF">ES724_09730</name>
</gene>
<evidence type="ECO:0000256" key="1">
    <source>
        <dbReference type="SAM" id="Phobius"/>
    </source>
</evidence>
<keyword evidence="1" id="KW-0472">Membrane</keyword>
<protein>
    <submittedName>
        <fullName evidence="2">Uncharacterized protein</fullName>
    </submittedName>
</protein>
<keyword evidence="3" id="KW-1185">Reference proteome</keyword>
<comment type="caution">
    <text evidence="2">The sequence shown here is derived from an EMBL/GenBank/DDBJ whole genome shotgun (WGS) entry which is preliminary data.</text>
</comment>
<reference evidence="2 3" key="1">
    <citation type="submission" date="2019-08" db="EMBL/GenBank/DDBJ databases">
        <title>Genome sequence of Gillisia hiemivivida IC154 (type strain).</title>
        <authorList>
            <person name="Bowman J.P."/>
        </authorList>
    </citation>
    <scope>NUCLEOTIDE SEQUENCE [LARGE SCALE GENOMIC DNA]</scope>
    <source>
        <strain evidence="2 3">IC154</strain>
    </source>
</reference>
<organism evidence="2 3">
    <name type="scientific">Gillisia hiemivivida</name>
    <dbReference type="NCBI Taxonomy" id="291190"/>
    <lineage>
        <taxon>Bacteria</taxon>
        <taxon>Pseudomonadati</taxon>
        <taxon>Bacteroidota</taxon>
        <taxon>Flavobacteriia</taxon>
        <taxon>Flavobacteriales</taxon>
        <taxon>Flavobacteriaceae</taxon>
        <taxon>Gillisia</taxon>
    </lineage>
</organism>
<proteinExistence type="predicted"/>
<evidence type="ECO:0000313" key="3">
    <source>
        <dbReference type="Proteomes" id="UP000321367"/>
    </source>
</evidence>
<evidence type="ECO:0000313" key="2">
    <source>
        <dbReference type="EMBL" id="TXD93489.1"/>
    </source>
</evidence>
<dbReference type="EMBL" id="VORY01000010">
    <property type="protein sequence ID" value="TXD93489.1"/>
    <property type="molecule type" value="Genomic_DNA"/>
</dbReference>